<name>A0AA41U917_9MICO</name>
<accession>A0AA41U917</accession>
<dbReference type="RefSeq" id="WP_236090850.1">
    <property type="nucleotide sequence ID" value="NZ_JAKGSG010000053.1"/>
</dbReference>
<protein>
    <submittedName>
        <fullName evidence="1">Uncharacterized protein</fullName>
    </submittedName>
</protein>
<comment type="caution">
    <text evidence="1">The sequence shown here is derived from an EMBL/GenBank/DDBJ whole genome shotgun (WGS) entry which is preliminary data.</text>
</comment>
<dbReference type="AlphaFoldDB" id="A0AA41U917"/>
<evidence type="ECO:0000313" key="1">
    <source>
        <dbReference type="EMBL" id="MCF4123045.1"/>
    </source>
</evidence>
<dbReference type="EMBL" id="JAKGSG010000053">
    <property type="protein sequence ID" value="MCF4123045.1"/>
    <property type="molecule type" value="Genomic_DNA"/>
</dbReference>
<keyword evidence="2" id="KW-1185">Reference proteome</keyword>
<reference evidence="1" key="1">
    <citation type="submission" date="2022-01" db="EMBL/GenBank/DDBJ databases">
        <title>Antribacter sp. nov., isolated from Guizhou of China.</title>
        <authorList>
            <person name="Chengliang C."/>
            <person name="Ya Z."/>
        </authorList>
    </citation>
    <scope>NUCLEOTIDE SEQUENCE</scope>
    <source>
        <strain evidence="1">KLBMP 9083</strain>
    </source>
</reference>
<proteinExistence type="predicted"/>
<evidence type="ECO:0000313" key="2">
    <source>
        <dbReference type="Proteomes" id="UP001165405"/>
    </source>
</evidence>
<sequence length="111" mass="11450">MSGDNIYVHGNGNVGVVRDHGTGIVNHHQAQDLDAAVRQLLLAMETLRPHVDADDAAALDRAATTMQSGSGKDRQQLLPVLKEVAGIAGLAGTAGQAVLETIAQAQTLFGG</sequence>
<gene>
    <name evidence="1" type="ORF">L1785_18885</name>
</gene>
<dbReference type="Proteomes" id="UP001165405">
    <property type="component" value="Unassembled WGS sequence"/>
</dbReference>
<organism evidence="1 2">
    <name type="scientific">Antribacter soli</name>
    <dbReference type="NCBI Taxonomy" id="2910976"/>
    <lineage>
        <taxon>Bacteria</taxon>
        <taxon>Bacillati</taxon>
        <taxon>Actinomycetota</taxon>
        <taxon>Actinomycetes</taxon>
        <taxon>Micrococcales</taxon>
        <taxon>Promicromonosporaceae</taxon>
        <taxon>Antribacter</taxon>
    </lineage>
</organism>